<feature type="compositionally biased region" description="Low complexity" evidence="9">
    <location>
        <begin position="8"/>
        <end position="21"/>
    </location>
</feature>
<feature type="transmembrane region" description="Helical" evidence="8">
    <location>
        <begin position="71"/>
        <end position="91"/>
    </location>
</feature>
<dbReference type="Proteomes" id="UP000242180">
    <property type="component" value="Unassembled WGS sequence"/>
</dbReference>
<feature type="transmembrane region" description="Helical" evidence="8">
    <location>
        <begin position="111"/>
        <end position="130"/>
    </location>
</feature>
<dbReference type="STRING" id="13706.A0A1X2HTP6"/>
<dbReference type="AlphaFoldDB" id="A0A1X2HTP6"/>
<evidence type="ECO:0000256" key="2">
    <source>
        <dbReference type="ARBA" id="ARBA00004922"/>
    </source>
</evidence>
<feature type="region of interest" description="Disordered" evidence="9">
    <location>
        <begin position="1"/>
        <end position="21"/>
    </location>
</feature>
<keyword evidence="7 8" id="KW-0472">Membrane</keyword>
<comment type="pathway">
    <text evidence="2 8">Protein modification; protein glycosylation.</text>
</comment>
<keyword evidence="6 8" id="KW-1133">Transmembrane helix</keyword>
<evidence type="ECO:0000313" key="10">
    <source>
        <dbReference type="EMBL" id="ORZ02965.1"/>
    </source>
</evidence>
<keyword evidence="4 8" id="KW-0812">Transmembrane</keyword>
<comment type="subcellular location">
    <subcellularLocation>
        <location evidence="1 8">Endoplasmic reticulum membrane</location>
        <topology evidence="1 8">Multi-pass membrane protein</topology>
    </subcellularLocation>
</comment>
<dbReference type="InterPro" id="IPR003038">
    <property type="entry name" value="DAD/Ost2"/>
</dbReference>
<dbReference type="UniPathway" id="UPA00378"/>
<evidence type="ECO:0000256" key="5">
    <source>
        <dbReference type="ARBA" id="ARBA00022824"/>
    </source>
</evidence>
<keyword evidence="5 8" id="KW-0256">Endoplasmic reticulum</keyword>
<comment type="caution">
    <text evidence="10">The sequence shown here is derived from an EMBL/GenBank/DDBJ whole genome shotgun (WGS) entry which is preliminary data.</text>
</comment>
<evidence type="ECO:0000256" key="1">
    <source>
        <dbReference type="ARBA" id="ARBA00004477"/>
    </source>
</evidence>
<accession>A0A1X2HTP6</accession>
<evidence type="ECO:0000256" key="9">
    <source>
        <dbReference type="SAM" id="MobiDB-lite"/>
    </source>
</evidence>
<dbReference type="PANTHER" id="PTHR10705">
    <property type="entry name" value="DOLICHYL-DIPHOSPHOOLIGOSACCHARIDE--PROTEIN GLYCOSYLTRANSFERASE SUBUNIT DAD1"/>
    <property type="match status" value="1"/>
</dbReference>
<evidence type="ECO:0000256" key="3">
    <source>
        <dbReference type="ARBA" id="ARBA00009386"/>
    </source>
</evidence>
<comment type="similarity">
    <text evidence="3 8">Belongs to the DAD/OST2 family.</text>
</comment>
<comment type="subunit">
    <text evidence="8">Component of the oligosaccharyltransferase (OST) complex.</text>
</comment>
<organism evidence="10 11">
    <name type="scientific">Syncephalastrum racemosum</name>
    <name type="common">Filamentous fungus</name>
    <dbReference type="NCBI Taxonomy" id="13706"/>
    <lineage>
        <taxon>Eukaryota</taxon>
        <taxon>Fungi</taxon>
        <taxon>Fungi incertae sedis</taxon>
        <taxon>Mucoromycota</taxon>
        <taxon>Mucoromycotina</taxon>
        <taxon>Mucoromycetes</taxon>
        <taxon>Mucorales</taxon>
        <taxon>Syncephalastraceae</taxon>
        <taxon>Syncephalastrum</taxon>
    </lineage>
</organism>
<proteinExistence type="inferred from homology"/>
<evidence type="ECO:0000256" key="4">
    <source>
        <dbReference type="ARBA" id="ARBA00022692"/>
    </source>
</evidence>
<reference evidence="10 11" key="1">
    <citation type="submission" date="2016-07" db="EMBL/GenBank/DDBJ databases">
        <title>Pervasive Adenine N6-methylation of Active Genes in Fungi.</title>
        <authorList>
            <consortium name="DOE Joint Genome Institute"/>
            <person name="Mondo S.J."/>
            <person name="Dannebaum R.O."/>
            <person name="Kuo R.C."/>
            <person name="Labutti K."/>
            <person name="Haridas S."/>
            <person name="Kuo A."/>
            <person name="Salamov A."/>
            <person name="Ahrendt S.R."/>
            <person name="Lipzen A."/>
            <person name="Sullivan W."/>
            <person name="Andreopoulos W.B."/>
            <person name="Clum A."/>
            <person name="Lindquist E."/>
            <person name="Daum C."/>
            <person name="Ramamoorthy G.K."/>
            <person name="Gryganskyi A."/>
            <person name="Culley D."/>
            <person name="Magnuson J.K."/>
            <person name="James T.Y."/>
            <person name="O'Malley M.A."/>
            <person name="Stajich J.E."/>
            <person name="Spatafora J.W."/>
            <person name="Visel A."/>
            <person name="Grigoriev I.V."/>
        </authorList>
    </citation>
    <scope>NUCLEOTIDE SEQUENCE [LARGE SCALE GENOMIC DNA]</scope>
    <source>
        <strain evidence="10 11">NRRL 2496</strain>
    </source>
</reference>
<dbReference type="PANTHER" id="PTHR10705:SF0">
    <property type="entry name" value="DOLICHYL-DIPHOSPHOOLIGOSACCHARIDE--PROTEIN GLYCOSYLTRANSFERASE SUBUNIT DAD1"/>
    <property type="match status" value="1"/>
</dbReference>
<evidence type="ECO:0000313" key="11">
    <source>
        <dbReference type="Proteomes" id="UP000242180"/>
    </source>
</evidence>
<name>A0A1X2HTP6_SYNRA</name>
<dbReference type="Pfam" id="PF02109">
    <property type="entry name" value="DAD"/>
    <property type="match status" value="1"/>
</dbReference>
<protein>
    <recommendedName>
        <fullName evidence="8">Dolichyl-diphosphooligosaccharide--protein glycosyltransferase subunit OST2</fullName>
        <shortName evidence="8">Oligosaccharyl transferase subunit OST2</shortName>
    </recommendedName>
</protein>
<dbReference type="EMBL" id="MCGN01000001">
    <property type="protein sequence ID" value="ORZ02965.1"/>
    <property type="molecule type" value="Genomic_DNA"/>
</dbReference>
<evidence type="ECO:0000256" key="8">
    <source>
        <dbReference type="RuleBase" id="RU361136"/>
    </source>
</evidence>
<evidence type="ECO:0000256" key="6">
    <source>
        <dbReference type="ARBA" id="ARBA00022989"/>
    </source>
</evidence>
<comment type="function">
    <text evidence="8">Subunit of the oligosaccharyl transferase (OST) complex that catalyzes the initial transfer of a defined glycan (Glc(3)Man(9)GlcNAc(2) in eukaryotes) from the lipid carrier dolichol-pyrophosphate to an asparagine residue within an Asn-X-Ser/Thr consensus motif in nascent polypeptide chains, the first step in protein N-glycosylation. N-glycosylation occurs cotranslationally and the complex associates with the Sec61 complex at the channel-forming translocon complex that mediates protein translocation across the endoplasmic reticulum (ER). All subunits are required for a maximal enzyme activity.</text>
</comment>
<dbReference type="OrthoDB" id="445566at2759"/>
<evidence type="ECO:0000256" key="7">
    <source>
        <dbReference type="ARBA" id="ARBA00023136"/>
    </source>
</evidence>
<dbReference type="InParanoid" id="A0A1X2HTP6"/>
<dbReference type="PIRSF" id="PIRSF005588">
    <property type="entry name" value="DAD"/>
    <property type="match status" value="1"/>
</dbReference>
<feature type="transmembrane region" description="Helical" evidence="8">
    <location>
        <begin position="45"/>
        <end position="65"/>
    </location>
</feature>
<sequence>MPPRREQAAQQNHQHQQHQQQSVAAATRVLWSAYTKDTPVSLKMIDIYLVYIMLSGILQFVYMLMAGTYPYNAFLAGFISTVGSFVLAANLRIQTNSYNSSTFKTISPERAFAEFCVASLLLHFFSVNFLG</sequence>
<gene>
    <name evidence="10" type="ORF">BCR43DRAFT_482477</name>
</gene>
<dbReference type="OMA" id="HIILHIV"/>
<dbReference type="GO" id="GO:0006487">
    <property type="term" value="P:protein N-linked glycosylation"/>
    <property type="evidence" value="ECO:0007669"/>
    <property type="project" value="TreeGrafter"/>
</dbReference>
<keyword evidence="11" id="KW-1185">Reference proteome</keyword>
<dbReference type="GO" id="GO:0008250">
    <property type="term" value="C:oligosaccharyltransferase complex"/>
    <property type="evidence" value="ECO:0007669"/>
    <property type="project" value="InterPro"/>
</dbReference>
<dbReference type="FunCoup" id="A0A1X2HTP6">
    <property type="interactions" value="389"/>
</dbReference>